<dbReference type="PANTHER" id="PTHR43133:SF46">
    <property type="entry name" value="RNA POLYMERASE SIGMA-70 FACTOR ECF SUBFAMILY"/>
    <property type="match status" value="1"/>
</dbReference>
<name>A0A4U1CG08_9SPHI</name>
<protein>
    <submittedName>
        <fullName evidence="7">Sigma-70 family RNA polymerase sigma factor</fullName>
    </submittedName>
</protein>
<proteinExistence type="inferred from homology"/>
<evidence type="ECO:0000256" key="4">
    <source>
        <dbReference type="ARBA" id="ARBA00023163"/>
    </source>
</evidence>
<evidence type="ECO:0000313" key="8">
    <source>
        <dbReference type="Proteomes" id="UP000307244"/>
    </source>
</evidence>
<dbReference type="GO" id="GO:0016987">
    <property type="term" value="F:sigma factor activity"/>
    <property type="evidence" value="ECO:0007669"/>
    <property type="project" value="UniProtKB-KW"/>
</dbReference>
<dbReference type="GO" id="GO:0006352">
    <property type="term" value="P:DNA-templated transcription initiation"/>
    <property type="evidence" value="ECO:0007669"/>
    <property type="project" value="InterPro"/>
</dbReference>
<keyword evidence="4" id="KW-0804">Transcription</keyword>
<evidence type="ECO:0000256" key="2">
    <source>
        <dbReference type="ARBA" id="ARBA00023015"/>
    </source>
</evidence>
<keyword evidence="3" id="KW-0731">Sigma factor</keyword>
<evidence type="ECO:0000259" key="5">
    <source>
        <dbReference type="Pfam" id="PF04542"/>
    </source>
</evidence>
<dbReference type="AlphaFoldDB" id="A0A4U1CG08"/>
<feature type="domain" description="RNA polymerase sigma-70 region 2" evidence="5">
    <location>
        <begin position="29"/>
        <end position="89"/>
    </location>
</feature>
<dbReference type="EMBL" id="SWBQ01000003">
    <property type="protein sequence ID" value="TKC06068.1"/>
    <property type="molecule type" value="Genomic_DNA"/>
</dbReference>
<dbReference type="NCBIfam" id="TIGR02937">
    <property type="entry name" value="sigma70-ECF"/>
    <property type="match status" value="1"/>
</dbReference>
<dbReference type="InterPro" id="IPR014284">
    <property type="entry name" value="RNA_pol_sigma-70_dom"/>
</dbReference>
<sequence>MNNQFNSQVLLQRIREGDQTAFAQIVYHLSPDLTIKAFKFTKSKVDAEDLVQDIFTDLWEKRHQLINIESFSSYMYVCLKHKFLRKVMRSNLETKALDYLGKRLSQIQSTVLELMEASEVQATISQVVNSLPPHMQQIFYLRGEDHSIREIAQALGLAEQTVKTYNMQLKRRVKEAILTRHPELSHSLNLAILAALSLS</sequence>
<dbReference type="PANTHER" id="PTHR43133">
    <property type="entry name" value="RNA POLYMERASE ECF-TYPE SIGMA FACTO"/>
    <property type="match status" value="1"/>
</dbReference>
<dbReference type="Pfam" id="PF08281">
    <property type="entry name" value="Sigma70_r4_2"/>
    <property type="match status" value="1"/>
</dbReference>
<dbReference type="RefSeq" id="WP_136836327.1">
    <property type="nucleotide sequence ID" value="NZ_SWBQ01000003.1"/>
</dbReference>
<dbReference type="SUPFAM" id="SSF88946">
    <property type="entry name" value="Sigma2 domain of RNA polymerase sigma factors"/>
    <property type="match status" value="1"/>
</dbReference>
<keyword evidence="8" id="KW-1185">Reference proteome</keyword>
<keyword evidence="2" id="KW-0805">Transcription regulation</keyword>
<evidence type="ECO:0000313" key="7">
    <source>
        <dbReference type="EMBL" id="TKC06068.1"/>
    </source>
</evidence>
<dbReference type="Gene3D" id="1.10.10.10">
    <property type="entry name" value="Winged helix-like DNA-binding domain superfamily/Winged helix DNA-binding domain"/>
    <property type="match status" value="1"/>
</dbReference>
<dbReference type="Pfam" id="PF04542">
    <property type="entry name" value="Sigma70_r2"/>
    <property type="match status" value="1"/>
</dbReference>
<gene>
    <name evidence="7" type="ORF">FA047_12095</name>
</gene>
<evidence type="ECO:0000256" key="1">
    <source>
        <dbReference type="ARBA" id="ARBA00010641"/>
    </source>
</evidence>
<feature type="domain" description="RNA polymerase sigma factor 70 region 4 type 2" evidence="6">
    <location>
        <begin position="124"/>
        <end position="165"/>
    </location>
</feature>
<dbReference type="InterPro" id="IPR013249">
    <property type="entry name" value="RNA_pol_sigma70_r4_t2"/>
</dbReference>
<dbReference type="OrthoDB" id="679904at2"/>
<reference evidence="7 8" key="1">
    <citation type="submission" date="2019-04" db="EMBL/GenBank/DDBJ databases">
        <title>Pedobacter sp. RP-3-15 sp. nov., isolated from Arctic soil.</title>
        <authorList>
            <person name="Dahal R.H."/>
            <person name="Kim D.-U."/>
        </authorList>
    </citation>
    <scope>NUCLEOTIDE SEQUENCE [LARGE SCALE GENOMIC DNA]</scope>
    <source>
        <strain evidence="7 8">RP-3-15</strain>
    </source>
</reference>
<evidence type="ECO:0000256" key="3">
    <source>
        <dbReference type="ARBA" id="ARBA00023082"/>
    </source>
</evidence>
<dbReference type="GO" id="GO:0003677">
    <property type="term" value="F:DNA binding"/>
    <property type="evidence" value="ECO:0007669"/>
    <property type="project" value="InterPro"/>
</dbReference>
<comment type="similarity">
    <text evidence="1">Belongs to the sigma-70 factor family. ECF subfamily.</text>
</comment>
<dbReference type="Proteomes" id="UP000307244">
    <property type="component" value="Unassembled WGS sequence"/>
</dbReference>
<dbReference type="Gene3D" id="1.10.1740.10">
    <property type="match status" value="1"/>
</dbReference>
<dbReference type="SUPFAM" id="SSF88659">
    <property type="entry name" value="Sigma3 and sigma4 domains of RNA polymerase sigma factors"/>
    <property type="match status" value="1"/>
</dbReference>
<dbReference type="InterPro" id="IPR036388">
    <property type="entry name" value="WH-like_DNA-bd_sf"/>
</dbReference>
<evidence type="ECO:0000259" key="6">
    <source>
        <dbReference type="Pfam" id="PF08281"/>
    </source>
</evidence>
<dbReference type="InterPro" id="IPR039425">
    <property type="entry name" value="RNA_pol_sigma-70-like"/>
</dbReference>
<accession>A0A4U1CG08</accession>
<organism evidence="7 8">
    <name type="scientific">Pedobacter frigoris</name>
    <dbReference type="NCBI Taxonomy" id="2571272"/>
    <lineage>
        <taxon>Bacteria</taxon>
        <taxon>Pseudomonadati</taxon>
        <taxon>Bacteroidota</taxon>
        <taxon>Sphingobacteriia</taxon>
        <taxon>Sphingobacteriales</taxon>
        <taxon>Sphingobacteriaceae</taxon>
        <taxon>Pedobacter</taxon>
    </lineage>
</organism>
<dbReference type="InterPro" id="IPR013325">
    <property type="entry name" value="RNA_pol_sigma_r2"/>
</dbReference>
<dbReference type="InterPro" id="IPR007627">
    <property type="entry name" value="RNA_pol_sigma70_r2"/>
</dbReference>
<dbReference type="InterPro" id="IPR013324">
    <property type="entry name" value="RNA_pol_sigma_r3/r4-like"/>
</dbReference>
<comment type="caution">
    <text evidence="7">The sequence shown here is derived from an EMBL/GenBank/DDBJ whole genome shotgun (WGS) entry which is preliminary data.</text>
</comment>